<evidence type="ECO:0000313" key="4">
    <source>
        <dbReference type="EMBL" id="EKO36363.1"/>
    </source>
</evidence>
<dbReference type="SUPFAM" id="SSF46955">
    <property type="entry name" value="Putative DNA-binding domain"/>
    <property type="match status" value="1"/>
</dbReference>
<dbReference type="PROSITE" id="PS50937">
    <property type="entry name" value="HTH_MERR_2"/>
    <property type="match status" value="1"/>
</dbReference>
<keyword evidence="1" id="KW-0238">DNA-binding</keyword>
<dbReference type="Gene3D" id="1.10.1660.10">
    <property type="match status" value="1"/>
</dbReference>
<name>K6H1D9_9GAMM</name>
<dbReference type="Proteomes" id="UP000010310">
    <property type="component" value="Unassembled WGS sequence"/>
</dbReference>
<dbReference type="InterPro" id="IPR009061">
    <property type="entry name" value="DNA-bd_dom_put_sf"/>
</dbReference>
<dbReference type="EMBL" id="AMWX01000008">
    <property type="protein sequence ID" value="EKO36363.1"/>
    <property type="molecule type" value="Genomic_DNA"/>
</dbReference>
<dbReference type="Pfam" id="PF13411">
    <property type="entry name" value="MerR_1"/>
    <property type="match status" value="1"/>
</dbReference>
<organism evidence="4 5">
    <name type="scientific">SAR86 cluster bacterium SAR86E</name>
    <dbReference type="NCBI Taxonomy" id="1208365"/>
    <lineage>
        <taxon>Bacteria</taxon>
        <taxon>Pseudomonadati</taxon>
        <taxon>Pseudomonadota</taxon>
        <taxon>Gammaproteobacteria</taxon>
        <taxon>SAR86 cluster</taxon>
    </lineage>
</organism>
<gene>
    <name evidence="4" type="ORF">B273_1267</name>
</gene>
<keyword evidence="5" id="KW-1185">Reference proteome</keyword>
<dbReference type="GO" id="GO:0003700">
    <property type="term" value="F:DNA-binding transcription factor activity"/>
    <property type="evidence" value="ECO:0007669"/>
    <property type="project" value="InterPro"/>
</dbReference>
<accession>K6H1D9</accession>
<dbReference type="PANTHER" id="PTHR30204">
    <property type="entry name" value="REDOX-CYCLING DRUG-SENSING TRANSCRIPTIONAL ACTIVATOR SOXR"/>
    <property type="match status" value="1"/>
</dbReference>
<evidence type="ECO:0000256" key="1">
    <source>
        <dbReference type="ARBA" id="ARBA00023125"/>
    </source>
</evidence>
<evidence type="ECO:0000256" key="2">
    <source>
        <dbReference type="SAM" id="Coils"/>
    </source>
</evidence>
<dbReference type="PRINTS" id="PR00040">
    <property type="entry name" value="HTHMERR"/>
</dbReference>
<dbReference type="CDD" id="cd01109">
    <property type="entry name" value="HTH_YyaN"/>
    <property type="match status" value="1"/>
</dbReference>
<sequence length="116" mass="13643">MSLYTIAKASEEVDLTPYTLRYYEKEGLLPNVTKDSAGRRKYHDDDLQRIGFIKCLKGTGMSLKQIKEYGDLYEQGKAKFKERNAMLEEHREKILQEIKTQKKHLKMVEAKIEMKI</sequence>
<dbReference type="InterPro" id="IPR047057">
    <property type="entry name" value="MerR_fam"/>
</dbReference>
<feature type="domain" description="HTH merR-type" evidence="3">
    <location>
        <begin position="3"/>
        <end position="72"/>
    </location>
</feature>
<dbReference type="InterPro" id="IPR000551">
    <property type="entry name" value="MerR-type_HTH_dom"/>
</dbReference>
<reference evidence="4 5" key="1">
    <citation type="submission" date="2012-09" db="EMBL/GenBank/DDBJ databases">
        <authorList>
            <person name="Dupont C.L."/>
            <person name="Rusch D.B."/>
            <person name="Lombardo M.-J."/>
            <person name="Novotny M."/>
            <person name="Yee-Greenbaum J."/>
            <person name="Laskin R."/>
        </authorList>
    </citation>
    <scope>NUCLEOTIDE SEQUENCE [LARGE SCALE GENOMIC DNA]</scope>
    <source>
        <strain evidence="4">SAR86E</strain>
    </source>
</reference>
<comment type="caution">
    <text evidence="4">The sequence shown here is derived from an EMBL/GenBank/DDBJ whole genome shotgun (WGS) entry which is preliminary data.</text>
</comment>
<keyword evidence="2" id="KW-0175">Coiled coil</keyword>
<feature type="coiled-coil region" evidence="2">
    <location>
        <begin position="77"/>
        <end position="111"/>
    </location>
</feature>
<protein>
    <submittedName>
        <fullName evidence="4">Transcriptional regulator, MerR family</fullName>
    </submittedName>
</protein>
<evidence type="ECO:0000313" key="5">
    <source>
        <dbReference type="Proteomes" id="UP000010310"/>
    </source>
</evidence>
<dbReference type="AlphaFoldDB" id="K6H1D9"/>
<dbReference type="STRING" id="1208365.B273_1267"/>
<dbReference type="PROSITE" id="PS00552">
    <property type="entry name" value="HTH_MERR_1"/>
    <property type="match status" value="1"/>
</dbReference>
<proteinExistence type="predicted"/>
<dbReference type="PANTHER" id="PTHR30204:SF83">
    <property type="entry name" value="TRANSCRIPTIONAL REGULATOR, MERR FAMILY"/>
    <property type="match status" value="1"/>
</dbReference>
<dbReference type="SMART" id="SM00422">
    <property type="entry name" value="HTH_MERR"/>
    <property type="match status" value="1"/>
</dbReference>
<evidence type="ECO:0000259" key="3">
    <source>
        <dbReference type="PROSITE" id="PS50937"/>
    </source>
</evidence>
<dbReference type="GO" id="GO:0003677">
    <property type="term" value="F:DNA binding"/>
    <property type="evidence" value="ECO:0007669"/>
    <property type="project" value="UniProtKB-KW"/>
</dbReference>